<dbReference type="SUPFAM" id="SSF81383">
    <property type="entry name" value="F-box domain"/>
    <property type="match status" value="1"/>
</dbReference>
<dbReference type="AlphaFoldDB" id="A0A3N4L227"/>
<dbReference type="SMART" id="SM00256">
    <property type="entry name" value="FBOX"/>
    <property type="match status" value="1"/>
</dbReference>
<dbReference type="Gene3D" id="6.10.140.2040">
    <property type="match status" value="1"/>
</dbReference>
<accession>A0A3N4L227</accession>
<dbReference type="InterPro" id="IPR036047">
    <property type="entry name" value="F-box-like_dom_sf"/>
</dbReference>
<name>A0A3N4L227_9PEZI</name>
<dbReference type="Proteomes" id="UP000277580">
    <property type="component" value="Unassembled WGS sequence"/>
</dbReference>
<proteinExistence type="predicted"/>
<dbReference type="PROSITE" id="PS50181">
    <property type="entry name" value="FBOX"/>
    <property type="match status" value="1"/>
</dbReference>
<evidence type="ECO:0000259" key="1">
    <source>
        <dbReference type="PROSITE" id="PS50181"/>
    </source>
</evidence>
<keyword evidence="3" id="KW-1185">Reference proteome</keyword>
<organism evidence="2 3">
    <name type="scientific">Morchella conica CCBAS932</name>
    <dbReference type="NCBI Taxonomy" id="1392247"/>
    <lineage>
        <taxon>Eukaryota</taxon>
        <taxon>Fungi</taxon>
        <taxon>Dikarya</taxon>
        <taxon>Ascomycota</taxon>
        <taxon>Pezizomycotina</taxon>
        <taxon>Pezizomycetes</taxon>
        <taxon>Pezizales</taxon>
        <taxon>Morchellaceae</taxon>
        <taxon>Morchella</taxon>
    </lineage>
</organism>
<evidence type="ECO:0000313" key="2">
    <source>
        <dbReference type="EMBL" id="RPB16876.1"/>
    </source>
</evidence>
<protein>
    <recommendedName>
        <fullName evidence="1">F-box domain-containing protein</fullName>
    </recommendedName>
</protein>
<sequence>MVDSTPTTCFNILQLAAAATETAPDSTSSSSAPAAISSPAAQVGLVTFPDELILYILKFLDVPELYVLARTSRHLRALSTDPLLHLTRLKTAKQTLNISLSHRPSLDDVQRSGRIYLTRRQVAQRSLARSLTLIRLKRKLSNRPSIPSLIERGVLPAPYYHKSADDTAIWQPVRISPVFLGTAKELEKQRVKDMLRGWVGNKRPSLADAERVGWIEKAYLEEERPKVREMATRFTKRCIGGSQRQNSRWGKGRVLRNDPPRAHVLGLRTYYERLASAV</sequence>
<dbReference type="EMBL" id="ML119107">
    <property type="protein sequence ID" value="RPB16876.1"/>
    <property type="molecule type" value="Genomic_DNA"/>
</dbReference>
<dbReference type="InterPro" id="IPR001810">
    <property type="entry name" value="F-box_dom"/>
</dbReference>
<dbReference type="OrthoDB" id="3219396at2759"/>
<dbReference type="Gene3D" id="1.20.1280.50">
    <property type="match status" value="1"/>
</dbReference>
<evidence type="ECO:0000313" key="3">
    <source>
        <dbReference type="Proteomes" id="UP000277580"/>
    </source>
</evidence>
<dbReference type="Pfam" id="PF12937">
    <property type="entry name" value="F-box-like"/>
    <property type="match status" value="1"/>
</dbReference>
<feature type="domain" description="F-box" evidence="1">
    <location>
        <begin position="42"/>
        <end position="89"/>
    </location>
</feature>
<reference evidence="2 3" key="1">
    <citation type="journal article" date="2018" name="Nat. Ecol. Evol.">
        <title>Pezizomycetes genomes reveal the molecular basis of ectomycorrhizal truffle lifestyle.</title>
        <authorList>
            <person name="Murat C."/>
            <person name="Payen T."/>
            <person name="Noel B."/>
            <person name="Kuo A."/>
            <person name="Morin E."/>
            <person name="Chen J."/>
            <person name="Kohler A."/>
            <person name="Krizsan K."/>
            <person name="Balestrini R."/>
            <person name="Da Silva C."/>
            <person name="Montanini B."/>
            <person name="Hainaut M."/>
            <person name="Levati E."/>
            <person name="Barry K.W."/>
            <person name="Belfiori B."/>
            <person name="Cichocki N."/>
            <person name="Clum A."/>
            <person name="Dockter R.B."/>
            <person name="Fauchery L."/>
            <person name="Guy J."/>
            <person name="Iotti M."/>
            <person name="Le Tacon F."/>
            <person name="Lindquist E.A."/>
            <person name="Lipzen A."/>
            <person name="Malagnac F."/>
            <person name="Mello A."/>
            <person name="Molinier V."/>
            <person name="Miyauchi S."/>
            <person name="Poulain J."/>
            <person name="Riccioni C."/>
            <person name="Rubini A."/>
            <person name="Sitrit Y."/>
            <person name="Splivallo R."/>
            <person name="Traeger S."/>
            <person name="Wang M."/>
            <person name="Zifcakova L."/>
            <person name="Wipf D."/>
            <person name="Zambonelli A."/>
            <person name="Paolocci F."/>
            <person name="Nowrousian M."/>
            <person name="Ottonello S."/>
            <person name="Baldrian P."/>
            <person name="Spatafora J.W."/>
            <person name="Henrissat B."/>
            <person name="Nagy L.G."/>
            <person name="Aury J.M."/>
            <person name="Wincker P."/>
            <person name="Grigoriev I.V."/>
            <person name="Bonfante P."/>
            <person name="Martin F.M."/>
        </authorList>
    </citation>
    <scope>NUCLEOTIDE SEQUENCE [LARGE SCALE GENOMIC DNA]</scope>
    <source>
        <strain evidence="2 3">CCBAS932</strain>
    </source>
</reference>
<dbReference type="InParanoid" id="A0A3N4L227"/>
<dbReference type="STRING" id="1392247.A0A3N4L227"/>
<gene>
    <name evidence="2" type="ORF">P167DRAFT_197877</name>
</gene>